<sequence>MGVVLPDELAWVLDLIGINWPNVDEDEYREMADELRDLASTLNADKDLIAGAAQEFLGISQGAGADAFQAHWDKVAGTHMPQVAQALDVFAMGLDGAALVISGAKIAAIVQLGIMAAEVIAAQAAAPFTFGLSEAGALGATQATRIIVKRLLKEAEQQLLSELVSLVEGPVFAALGNIAQDLVVQLARNALGAQDGIDWGEAADAGKQGLKEGVQQSVDQVKGYADDPLGSARNFAQNTVTGAAQGTQQQAPSHRGAR</sequence>
<dbReference type="RefSeq" id="WP_345698112.1">
    <property type="nucleotide sequence ID" value="NZ_BAABIS010000001.1"/>
</dbReference>
<proteinExistence type="predicted"/>
<feature type="compositionally biased region" description="Low complexity" evidence="1">
    <location>
        <begin position="236"/>
        <end position="251"/>
    </location>
</feature>
<comment type="caution">
    <text evidence="3">The sequence shown here is derived from an EMBL/GenBank/DDBJ whole genome shotgun (WGS) entry which is preliminary data.</text>
</comment>
<organism evidence="3 4">
    <name type="scientific">Kitasatospora terrestris</name>
    <dbReference type="NCBI Taxonomy" id="258051"/>
    <lineage>
        <taxon>Bacteria</taxon>
        <taxon>Bacillati</taxon>
        <taxon>Actinomycetota</taxon>
        <taxon>Actinomycetes</taxon>
        <taxon>Kitasatosporales</taxon>
        <taxon>Streptomycetaceae</taxon>
        <taxon>Kitasatospora</taxon>
    </lineage>
</organism>
<evidence type="ECO:0000313" key="4">
    <source>
        <dbReference type="Proteomes" id="UP001501752"/>
    </source>
</evidence>
<dbReference type="Proteomes" id="UP001501752">
    <property type="component" value="Unassembled WGS sequence"/>
</dbReference>
<protein>
    <recommendedName>
        <fullName evidence="2">Outer membrane channel protein CpnT-like N-terminal domain-containing protein</fullName>
    </recommendedName>
</protein>
<feature type="domain" description="Outer membrane channel protein CpnT-like N-terminal" evidence="2">
    <location>
        <begin position="9"/>
        <end position="146"/>
    </location>
</feature>
<dbReference type="EMBL" id="BAABIS010000001">
    <property type="protein sequence ID" value="GAA4857446.1"/>
    <property type="molecule type" value="Genomic_DNA"/>
</dbReference>
<name>A0ABP9DQU7_9ACTN</name>
<feature type="region of interest" description="Disordered" evidence="1">
    <location>
        <begin position="221"/>
        <end position="258"/>
    </location>
</feature>
<reference evidence="4" key="1">
    <citation type="journal article" date="2019" name="Int. J. Syst. Evol. Microbiol.">
        <title>The Global Catalogue of Microorganisms (GCM) 10K type strain sequencing project: providing services to taxonomists for standard genome sequencing and annotation.</title>
        <authorList>
            <consortium name="The Broad Institute Genomics Platform"/>
            <consortium name="The Broad Institute Genome Sequencing Center for Infectious Disease"/>
            <person name="Wu L."/>
            <person name="Ma J."/>
        </authorList>
    </citation>
    <scope>NUCLEOTIDE SEQUENCE [LARGE SCALE GENOMIC DNA]</scope>
    <source>
        <strain evidence="4">JCM 13006</strain>
    </source>
</reference>
<evidence type="ECO:0000259" key="2">
    <source>
        <dbReference type="Pfam" id="PF25547"/>
    </source>
</evidence>
<gene>
    <name evidence="3" type="ORF">GCM10023235_38870</name>
</gene>
<evidence type="ECO:0000313" key="3">
    <source>
        <dbReference type="EMBL" id="GAA4857446.1"/>
    </source>
</evidence>
<dbReference type="InterPro" id="IPR057746">
    <property type="entry name" value="CpnT-like_N"/>
</dbReference>
<dbReference type="Pfam" id="PF25547">
    <property type="entry name" value="WXG100_2"/>
    <property type="match status" value="1"/>
</dbReference>
<evidence type="ECO:0000256" key="1">
    <source>
        <dbReference type="SAM" id="MobiDB-lite"/>
    </source>
</evidence>
<keyword evidence="4" id="KW-1185">Reference proteome</keyword>
<accession>A0ABP9DQU7</accession>